<comment type="caution">
    <text evidence="2">The sequence shown here is derived from an EMBL/GenBank/DDBJ whole genome shotgun (WGS) entry which is preliminary data.</text>
</comment>
<dbReference type="PANTHER" id="PTHR34075:SF5">
    <property type="entry name" value="BLR3430 PROTEIN"/>
    <property type="match status" value="1"/>
</dbReference>
<reference evidence="2 3" key="1">
    <citation type="submission" date="2020-04" db="EMBL/GenBank/DDBJ databases">
        <title>Ramlibacter sp. G-1-2-2 isolated from soil.</title>
        <authorList>
            <person name="Dahal R.H."/>
        </authorList>
    </citation>
    <scope>NUCLEOTIDE SEQUENCE [LARGE SCALE GENOMIC DNA]</scope>
    <source>
        <strain evidence="2 3">G-1-2-2</strain>
    </source>
</reference>
<dbReference type="AlphaFoldDB" id="A0A848H5E7"/>
<organism evidence="2 3">
    <name type="scientific">Ramlibacter agri</name>
    <dbReference type="NCBI Taxonomy" id="2728837"/>
    <lineage>
        <taxon>Bacteria</taxon>
        <taxon>Pseudomonadati</taxon>
        <taxon>Pseudomonadota</taxon>
        <taxon>Betaproteobacteria</taxon>
        <taxon>Burkholderiales</taxon>
        <taxon>Comamonadaceae</taxon>
        <taxon>Ramlibacter</taxon>
    </lineage>
</organism>
<dbReference type="Proteomes" id="UP000541185">
    <property type="component" value="Unassembled WGS sequence"/>
</dbReference>
<keyword evidence="3" id="KW-1185">Reference proteome</keyword>
<evidence type="ECO:0000259" key="1">
    <source>
        <dbReference type="Pfam" id="PF12172"/>
    </source>
</evidence>
<evidence type="ECO:0000313" key="2">
    <source>
        <dbReference type="EMBL" id="NML45727.1"/>
    </source>
</evidence>
<name>A0A848H5E7_9BURK</name>
<evidence type="ECO:0000313" key="3">
    <source>
        <dbReference type="Proteomes" id="UP000541185"/>
    </source>
</evidence>
<dbReference type="SUPFAM" id="SSF50249">
    <property type="entry name" value="Nucleic acid-binding proteins"/>
    <property type="match status" value="1"/>
</dbReference>
<dbReference type="Pfam" id="PF12172">
    <property type="entry name" value="zf-ChsH2"/>
    <property type="match status" value="1"/>
</dbReference>
<dbReference type="InterPro" id="IPR052513">
    <property type="entry name" value="Thioester_dehydratase-like"/>
</dbReference>
<proteinExistence type="predicted"/>
<dbReference type="PANTHER" id="PTHR34075">
    <property type="entry name" value="BLR3430 PROTEIN"/>
    <property type="match status" value="1"/>
</dbReference>
<accession>A0A848H5E7</accession>
<gene>
    <name evidence="2" type="ORF">HHL11_18405</name>
</gene>
<sequence length="130" mass="13647">MQKTNPSLFFLEGEAPGAPGLKGSRCPACGQTVLLQIAACPRCGGRALETVCIGQRATLGESAEVFHSVDGFDAPYFIGAIATEQGPHTFAPIAAKPGTELRAGMPLRFRLLERADGRIGFAYAPLEQAA</sequence>
<dbReference type="EMBL" id="JABBFX010000001">
    <property type="protein sequence ID" value="NML45727.1"/>
    <property type="molecule type" value="Genomic_DNA"/>
</dbReference>
<dbReference type="InterPro" id="IPR012340">
    <property type="entry name" value="NA-bd_OB-fold"/>
</dbReference>
<protein>
    <recommendedName>
        <fullName evidence="1">ChsH2 rubredoxin-like zinc ribbon domain-containing protein</fullName>
    </recommendedName>
</protein>
<dbReference type="InterPro" id="IPR022002">
    <property type="entry name" value="ChsH2_Znr"/>
</dbReference>
<feature type="domain" description="ChsH2 rubredoxin-like zinc ribbon" evidence="1">
    <location>
        <begin position="18"/>
        <end position="49"/>
    </location>
</feature>
<dbReference type="RefSeq" id="WP_169419801.1">
    <property type="nucleotide sequence ID" value="NZ_JABBFX010000001.1"/>
</dbReference>